<keyword evidence="3" id="KW-1185">Reference proteome</keyword>
<dbReference type="AlphaFoldDB" id="A0A9P1BY08"/>
<protein>
    <submittedName>
        <fullName evidence="1">Uncharacterized protein</fullName>
    </submittedName>
</protein>
<comment type="caution">
    <text evidence="1">The sequence shown here is derived from an EMBL/GenBank/DDBJ whole genome shotgun (WGS) entry which is preliminary data.</text>
</comment>
<gene>
    <name evidence="1" type="ORF">C1SCF055_LOCUS9565</name>
</gene>
<proteinExistence type="predicted"/>
<accession>A0A9P1BY08</accession>
<evidence type="ECO:0000313" key="2">
    <source>
        <dbReference type="EMBL" id="CAL4769124.1"/>
    </source>
</evidence>
<evidence type="ECO:0000313" key="3">
    <source>
        <dbReference type="Proteomes" id="UP001152797"/>
    </source>
</evidence>
<dbReference type="Proteomes" id="UP001152797">
    <property type="component" value="Unassembled WGS sequence"/>
</dbReference>
<dbReference type="EMBL" id="CAMXCT020000664">
    <property type="protein sequence ID" value="CAL1135187.1"/>
    <property type="molecule type" value="Genomic_DNA"/>
</dbReference>
<dbReference type="EMBL" id="CAMXCT010000664">
    <property type="protein sequence ID" value="CAI3981812.1"/>
    <property type="molecule type" value="Genomic_DNA"/>
</dbReference>
<reference evidence="2 3" key="2">
    <citation type="submission" date="2024-05" db="EMBL/GenBank/DDBJ databases">
        <authorList>
            <person name="Chen Y."/>
            <person name="Shah S."/>
            <person name="Dougan E. K."/>
            <person name="Thang M."/>
            <person name="Chan C."/>
        </authorList>
    </citation>
    <scope>NUCLEOTIDE SEQUENCE [LARGE SCALE GENOMIC DNA]</scope>
</reference>
<name>A0A9P1BY08_9DINO</name>
<reference evidence="1" key="1">
    <citation type="submission" date="2022-10" db="EMBL/GenBank/DDBJ databases">
        <authorList>
            <person name="Chen Y."/>
            <person name="Dougan E. K."/>
            <person name="Chan C."/>
            <person name="Rhodes N."/>
            <person name="Thang M."/>
        </authorList>
    </citation>
    <scope>NUCLEOTIDE SEQUENCE</scope>
</reference>
<dbReference type="EMBL" id="CAMXCT030000664">
    <property type="protein sequence ID" value="CAL4769124.1"/>
    <property type="molecule type" value="Genomic_DNA"/>
</dbReference>
<sequence length="164" mass="18953">MSSVLGRMVSEEISEKDFKELSKMYIKRVRFPSKVYDEFTEFPKYLDQQLAMEANLMSASWTKATLQSADMIVLTSDNQKKNRKHALFLKNWLVFSEEPWFKRLTASRVSTKVRVTCPSAEAEAEEILVVKDGQMAFTDAVKFQPPNVMHVDPEKFTLLQLYGN</sequence>
<organism evidence="1">
    <name type="scientific">Cladocopium goreaui</name>
    <dbReference type="NCBI Taxonomy" id="2562237"/>
    <lineage>
        <taxon>Eukaryota</taxon>
        <taxon>Sar</taxon>
        <taxon>Alveolata</taxon>
        <taxon>Dinophyceae</taxon>
        <taxon>Suessiales</taxon>
        <taxon>Symbiodiniaceae</taxon>
        <taxon>Cladocopium</taxon>
    </lineage>
</organism>
<evidence type="ECO:0000313" key="1">
    <source>
        <dbReference type="EMBL" id="CAI3981812.1"/>
    </source>
</evidence>